<feature type="signal peptide" evidence="2">
    <location>
        <begin position="1"/>
        <end position="19"/>
    </location>
</feature>
<dbReference type="PANTHER" id="PTHR45784">
    <property type="entry name" value="C-TYPE LECTIN DOMAIN FAMILY 20 MEMBER A-RELATED"/>
    <property type="match status" value="1"/>
</dbReference>
<dbReference type="GeneTree" id="ENSGT00940000163460"/>
<dbReference type="InterPro" id="IPR018378">
    <property type="entry name" value="C-type_lectin_CS"/>
</dbReference>
<dbReference type="SUPFAM" id="SSF56436">
    <property type="entry name" value="C-type lectin-like"/>
    <property type="match status" value="2"/>
</dbReference>
<dbReference type="Proteomes" id="UP000694568">
    <property type="component" value="Unplaced"/>
</dbReference>
<reference evidence="4" key="2">
    <citation type="submission" date="2025-09" db="UniProtKB">
        <authorList>
            <consortium name="Ensembl"/>
        </authorList>
    </citation>
    <scope>IDENTIFICATION</scope>
</reference>
<dbReference type="PROSITE" id="PS50041">
    <property type="entry name" value="C_TYPE_LECTIN_2"/>
    <property type="match status" value="2"/>
</dbReference>
<accession>A0A8D0AST1</accession>
<dbReference type="PROSITE" id="PS00615">
    <property type="entry name" value="C_TYPE_LECTIN_1"/>
    <property type="match status" value="1"/>
</dbReference>
<dbReference type="AlphaFoldDB" id="A0A8D0AST1"/>
<evidence type="ECO:0000313" key="4">
    <source>
        <dbReference type="Ensembl" id="ENSSLUP00000059411.1"/>
    </source>
</evidence>
<evidence type="ECO:0000256" key="2">
    <source>
        <dbReference type="SAM" id="SignalP"/>
    </source>
</evidence>
<evidence type="ECO:0000259" key="3">
    <source>
        <dbReference type="PROSITE" id="PS50041"/>
    </source>
</evidence>
<organism evidence="4 5">
    <name type="scientific">Sander lucioperca</name>
    <name type="common">Pike-perch</name>
    <name type="synonym">Perca lucioperca</name>
    <dbReference type="NCBI Taxonomy" id="283035"/>
    <lineage>
        <taxon>Eukaryota</taxon>
        <taxon>Metazoa</taxon>
        <taxon>Chordata</taxon>
        <taxon>Craniata</taxon>
        <taxon>Vertebrata</taxon>
        <taxon>Euteleostomi</taxon>
        <taxon>Actinopterygii</taxon>
        <taxon>Neopterygii</taxon>
        <taxon>Teleostei</taxon>
        <taxon>Neoteleostei</taxon>
        <taxon>Acanthomorphata</taxon>
        <taxon>Eupercaria</taxon>
        <taxon>Perciformes</taxon>
        <taxon>Percoidei</taxon>
        <taxon>Percidae</taxon>
        <taxon>Luciopercinae</taxon>
        <taxon>Sander</taxon>
    </lineage>
</organism>
<proteinExistence type="predicted"/>
<dbReference type="InterPro" id="IPR016187">
    <property type="entry name" value="CTDL_fold"/>
</dbReference>
<dbReference type="PANTHER" id="PTHR45784:SF8">
    <property type="entry name" value="C-TYPE MANNOSE RECEPTOR 2-RELATED"/>
    <property type="match status" value="1"/>
</dbReference>
<sequence length="244" mass="28221">MKRTIFLLFLCTAVERDLGEHIFVPTTMPWLKAQTYCIQHYTDLSFVSSQSDVDKLLTAAGAKSTIGWIGLHRDYSNITGWKWSGGGYITYKNWAYGQPDNYNKNETYGHILHDGKWNDDKGTQLLPFYCINITVTGVKKSWEKALEHCRERNTDLTSLLSETESILAQKEIHKAGITERVWIGLRYLEDHWLWVNGDLLEYEAWPKGGDQDHQCPIRNRCGALTKEGLWENWECGDKLNFICH</sequence>
<dbReference type="Ensembl" id="ENSSLUT00000061101.1">
    <property type="protein sequence ID" value="ENSSLUP00000059411.1"/>
    <property type="gene ID" value="ENSSLUG00000025396.1"/>
</dbReference>
<dbReference type="InterPro" id="IPR001304">
    <property type="entry name" value="C-type_lectin-like"/>
</dbReference>
<keyword evidence="5" id="KW-1185">Reference proteome</keyword>
<protein>
    <submittedName>
        <fullName evidence="4">Novel immune-type receptor 3, related 1-like</fullName>
    </submittedName>
</protein>
<feature type="domain" description="C-type lectin" evidence="3">
    <location>
        <begin position="21"/>
        <end position="131"/>
    </location>
</feature>
<feature type="domain" description="C-type lectin" evidence="3">
    <location>
        <begin position="126"/>
        <end position="244"/>
    </location>
</feature>
<keyword evidence="1" id="KW-1015">Disulfide bond</keyword>
<dbReference type="SMART" id="SM00034">
    <property type="entry name" value="CLECT"/>
    <property type="match status" value="2"/>
</dbReference>
<keyword evidence="2" id="KW-0732">Signal</keyword>
<reference evidence="4" key="1">
    <citation type="submission" date="2025-08" db="UniProtKB">
        <authorList>
            <consortium name="Ensembl"/>
        </authorList>
    </citation>
    <scope>IDENTIFICATION</scope>
</reference>
<dbReference type="Pfam" id="PF00059">
    <property type="entry name" value="Lectin_C"/>
    <property type="match status" value="2"/>
</dbReference>
<name>A0A8D0AST1_SANLU</name>
<dbReference type="InterPro" id="IPR016186">
    <property type="entry name" value="C-type_lectin-like/link_sf"/>
</dbReference>
<evidence type="ECO:0000256" key="1">
    <source>
        <dbReference type="ARBA" id="ARBA00023157"/>
    </source>
</evidence>
<evidence type="ECO:0000313" key="5">
    <source>
        <dbReference type="Proteomes" id="UP000694568"/>
    </source>
</evidence>
<feature type="chain" id="PRO_5034276397" evidence="2">
    <location>
        <begin position="20"/>
        <end position="244"/>
    </location>
</feature>
<dbReference type="Gene3D" id="3.10.100.10">
    <property type="entry name" value="Mannose-Binding Protein A, subunit A"/>
    <property type="match status" value="2"/>
</dbReference>